<accession>M7B022</accession>
<evidence type="ECO:0000313" key="3">
    <source>
        <dbReference type="Proteomes" id="UP000031443"/>
    </source>
</evidence>
<dbReference type="GO" id="GO:0005737">
    <property type="term" value="C:cytoplasm"/>
    <property type="evidence" value="ECO:0007669"/>
    <property type="project" value="TreeGrafter"/>
</dbReference>
<organism evidence="2 3">
    <name type="scientific">Chelonia mydas</name>
    <name type="common">Green sea-turtle</name>
    <name type="synonym">Chelonia agassizi</name>
    <dbReference type="NCBI Taxonomy" id="8469"/>
    <lineage>
        <taxon>Eukaryota</taxon>
        <taxon>Metazoa</taxon>
        <taxon>Chordata</taxon>
        <taxon>Craniata</taxon>
        <taxon>Vertebrata</taxon>
        <taxon>Euteleostomi</taxon>
        <taxon>Archelosauria</taxon>
        <taxon>Testudinata</taxon>
        <taxon>Testudines</taxon>
        <taxon>Cryptodira</taxon>
        <taxon>Durocryptodira</taxon>
        <taxon>Americhelydia</taxon>
        <taxon>Chelonioidea</taxon>
        <taxon>Cheloniidae</taxon>
        <taxon>Chelonia</taxon>
    </lineage>
</organism>
<dbReference type="Pfam" id="PF21047">
    <property type="entry name" value="HEAT_Maestro"/>
    <property type="match status" value="1"/>
</dbReference>
<proteinExistence type="predicted"/>
<dbReference type="PANTHER" id="PTHR23120">
    <property type="entry name" value="MAESTRO-RELATED HEAT DOMAIN-CONTAINING"/>
    <property type="match status" value="1"/>
</dbReference>
<dbReference type="AlphaFoldDB" id="M7B022"/>
<dbReference type="InterPro" id="IPR048465">
    <property type="entry name" value="Maestro-like_HEAT"/>
</dbReference>
<dbReference type="EMBL" id="KB546462">
    <property type="protein sequence ID" value="EMP31186.1"/>
    <property type="molecule type" value="Genomic_DNA"/>
</dbReference>
<sequence>MGNKLTGPDRQGLSLNKRRTDFENHWSTSFCNTRGNKEEQLKIQECILMTILLSISLLIILAKTFRDSEDDKEEQVDVATEEVALKNIQEQLQGREKELIEELPDNSPPGAILANSLIADLHRDLPDLLDAMLGNLLAEAPDIGRLHYILEHINYWIVSRVSQERARAIRSSTALLRFIITLPEFDNSAELPRTGHHVAQLALFMCDPARDSSQQAREGYLLYQLLLHQRGLTIHEAEDLWCCNWHQDSRLLGYKNTARGGELTVVCNLSFKSASVPDDWRIANMTPMFKKGSRDSPGTLRLTSV</sequence>
<keyword evidence="3" id="KW-1185">Reference proteome</keyword>
<evidence type="ECO:0000313" key="2">
    <source>
        <dbReference type="EMBL" id="EMP31186.1"/>
    </source>
</evidence>
<feature type="domain" description="Maestro-like HEAT-repeats" evidence="1">
    <location>
        <begin position="163"/>
        <end position="247"/>
    </location>
</feature>
<gene>
    <name evidence="2" type="ORF">UY3_11696</name>
</gene>
<dbReference type="Proteomes" id="UP000031443">
    <property type="component" value="Unassembled WGS sequence"/>
</dbReference>
<reference evidence="3" key="1">
    <citation type="journal article" date="2013" name="Nat. Genet.">
        <title>The draft genomes of soft-shell turtle and green sea turtle yield insights into the development and evolution of the turtle-specific body plan.</title>
        <authorList>
            <person name="Wang Z."/>
            <person name="Pascual-Anaya J."/>
            <person name="Zadissa A."/>
            <person name="Li W."/>
            <person name="Niimura Y."/>
            <person name="Huang Z."/>
            <person name="Li C."/>
            <person name="White S."/>
            <person name="Xiong Z."/>
            <person name="Fang D."/>
            <person name="Wang B."/>
            <person name="Ming Y."/>
            <person name="Chen Y."/>
            <person name="Zheng Y."/>
            <person name="Kuraku S."/>
            <person name="Pignatelli M."/>
            <person name="Herrero J."/>
            <person name="Beal K."/>
            <person name="Nozawa M."/>
            <person name="Li Q."/>
            <person name="Wang J."/>
            <person name="Zhang H."/>
            <person name="Yu L."/>
            <person name="Shigenobu S."/>
            <person name="Wang J."/>
            <person name="Liu J."/>
            <person name="Flicek P."/>
            <person name="Searle S."/>
            <person name="Wang J."/>
            <person name="Kuratani S."/>
            <person name="Yin Y."/>
            <person name="Aken B."/>
            <person name="Zhang G."/>
            <person name="Irie N."/>
        </authorList>
    </citation>
    <scope>NUCLEOTIDE SEQUENCE [LARGE SCALE GENOMIC DNA]</scope>
</reference>
<protein>
    <recommendedName>
        <fullName evidence="1">Maestro-like HEAT-repeats domain-containing protein</fullName>
    </recommendedName>
</protein>
<name>M7B022_CHEMY</name>
<evidence type="ECO:0000259" key="1">
    <source>
        <dbReference type="Pfam" id="PF21047"/>
    </source>
</evidence>
<dbReference type="PANTHER" id="PTHR23120:SF6">
    <property type="entry name" value="MAESTRO HEAT-LIKE REPEAT FAMILY MEMBER 5"/>
    <property type="match status" value="1"/>
</dbReference>
<dbReference type="InterPro" id="IPR045206">
    <property type="entry name" value="Maestro_heat-like_prot"/>
</dbReference>